<evidence type="ECO:0000313" key="2">
    <source>
        <dbReference type="EMBL" id="ARU95053.1"/>
    </source>
</evidence>
<dbReference type="AlphaFoldDB" id="A0A1Y0LAJ0"/>
<dbReference type="KEGG" id="tci:A7K98_15650"/>
<name>A0A1Y0LAJ0_TATCI</name>
<dbReference type="Proteomes" id="UP000195814">
    <property type="component" value="Chromosome"/>
</dbReference>
<keyword evidence="4" id="KW-1185">Reference proteome</keyword>
<organism evidence="2 5">
    <name type="scientific">Tatumella citrea</name>
    <name type="common">Pantoea citrea</name>
    <dbReference type="NCBI Taxonomy" id="53336"/>
    <lineage>
        <taxon>Bacteria</taxon>
        <taxon>Pseudomonadati</taxon>
        <taxon>Pseudomonadota</taxon>
        <taxon>Gammaproteobacteria</taxon>
        <taxon>Enterobacterales</taxon>
        <taxon>Erwiniaceae</taxon>
        <taxon>Tatumella</taxon>
    </lineage>
</organism>
<accession>A0A1Y0LAJ0</accession>
<protein>
    <submittedName>
        <fullName evidence="2">Uncharacterized protein</fullName>
    </submittedName>
</protein>
<sequence>MQKLWGGDRKKINDFFSTASRSTNLIIRPRDNGDSIHYFRDAMFDREYHRKPARAGKQNDKGRCSAPFRGG</sequence>
<dbReference type="EMBL" id="CP015579">
    <property type="protein sequence ID" value="ARU95053.1"/>
    <property type="molecule type" value="Genomic_DNA"/>
</dbReference>
<evidence type="ECO:0000313" key="4">
    <source>
        <dbReference type="Proteomes" id="UP000195729"/>
    </source>
</evidence>
<reference evidence="4 5" key="1">
    <citation type="submission" date="2016-05" db="EMBL/GenBank/DDBJ databases">
        <title>Complete genome sequence of two 2,5-diketo-D-glunonic acid producing strain Tatumella citrea.</title>
        <authorList>
            <person name="Duan C."/>
            <person name="Yang J."/>
            <person name="Yang S."/>
        </authorList>
    </citation>
    <scope>NUCLEOTIDE SEQUENCE [LARGE SCALE GENOMIC DNA]</scope>
    <source>
        <strain evidence="3 4">ATCC 39140</strain>
        <strain evidence="2 5">DSM 13699</strain>
    </source>
</reference>
<gene>
    <name evidence="2" type="ORF">A7K98_15650</name>
    <name evidence="3" type="ORF">A7K99_15635</name>
</gene>
<feature type="region of interest" description="Disordered" evidence="1">
    <location>
        <begin position="50"/>
        <end position="71"/>
    </location>
</feature>
<evidence type="ECO:0000313" key="5">
    <source>
        <dbReference type="Proteomes" id="UP000195814"/>
    </source>
</evidence>
<evidence type="ECO:0000256" key="1">
    <source>
        <dbReference type="SAM" id="MobiDB-lite"/>
    </source>
</evidence>
<dbReference type="Proteomes" id="UP000195729">
    <property type="component" value="Chromosome"/>
</dbReference>
<dbReference type="EMBL" id="CP015581">
    <property type="protein sequence ID" value="ARU99091.1"/>
    <property type="molecule type" value="Genomic_DNA"/>
</dbReference>
<evidence type="ECO:0000313" key="3">
    <source>
        <dbReference type="EMBL" id="ARU99091.1"/>
    </source>
</evidence>
<proteinExistence type="predicted"/>